<dbReference type="Proteomes" id="UP000023464">
    <property type="component" value="Unassembled WGS sequence"/>
</dbReference>
<evidence type="ECO:0000313" key="2">
    <source>
        <dbReference type="Proteomes" id="UP000023464"/>
    </source>
</evidence>
<dbReference type="EMBL" id="JFGV01000009">
    <property type="protein sequence ID" value="EYU16575.1"/>
    <property type="molecule type" value="Genomic_DNA"/>
</dbReference>
<proteinExistence type="predicted"/>
<sequence length="78" mass="8684">MKFLAGKCHIFSSSTVEVMLKYEVSKTNKKGVSMNNVMDNSSFLTLNTILYSKCIPMSRDIVFLPDSAGHPPQNLLSK</sequence>
<name>A0A022PQA2_9GAMM</name>
<gene>
    <name evidence="1" type="ORF">BA1DRAFT_00859</name>
</gene>
<keyword evidence="2" id="KW-1185">Reference proteome</keyword>
<accession>A0A022PQA2</accession>
<evidence type="ECO:0000313" key="1">
    <source>
        <dbReference type="EMBL" id="EYU16575.1"/>
    </source>
</evidence>
<dbReference type="AlphaFoldDB" id="A0A022PQA2"/>
<comment type="caution">
    <text evidence="1">The sequence shown here is derived from an EMBL/GenBank/DDBJ whole genome shotgun (WGS) entry which is preliminary data.</text>
</comment>
<reference evidence="1 2" key="1">
    <citation type="submission" date="2014-03" db="EMBL/GenBank/DDBJ databases">
        <title>Draft Genome of Photorhabdus luminescens BA1, an Egyptian Isolate.</title>
        <authorList>
            <person name="Ghazal S."/>
            <person name="Hurst S.G.IV."/>
            <person name="Morris K."/>
            <person name="Thomas K."/>
            <person name="Tisa L.S."/>
        </authorList>
    </citation>
    <scope>NUCLEOTIDE SEQUENCE [LARGE SCALE GENOMIC DNA]</scope>
    <source>
        <strain evidence="1 2">BA1</strain>
    </source>
</reference>
<organism evidence="1 2">
    <name type="scientific">Photorhabdus aegyptia</name>
    <dbReference type="NCBI Taxonomy" id="2805098"/>
    <lineage>
        <taxon>Bacteria</taxon>
        <taxon>Pseudomonadati</taxon>
        <taxon>Pseudomonadota</taxon>
        <taxon>Gammaproteobacteria</taxon>
        <taxon>Enterobacterales</taxon>
        <taxon>Morganellaceae</taxon>
        <taxon>Photorhabdus</taxon>
    </lineage>
</organism>
<protein>
    <submittedName>
        <fullName evidence="1">Uncharacterized protein</fullName>
    </submittedName>
</protein>